<dbReference type="PANTHER" id="PTHR23078:SF3">
    <property type="entry name" value="VESICLE-FUSING ATPASE"/>
    <property type="match status" value="1"/>
</dbReference>
<keyword evidence="13" id="KW-0378">Hydrolase</keyword>
<evidence type="ECO:0000256" key="11">
    <source>
        <dbReference type="ARBA" id="ARBA00022927"/>
    </source>
</evidence>
<feature type="domain" description="AAA+ ATPase" evidence="14">
    <location>
        <begin position="252"/>
        <end position="399"/>
    </location>
</feature>
<dbReference type="PROSITE" id="PS00674">
    <property type="entry name" value="AAA"/>
    <property type="match status" value="1"/>
</dbReference>
<dbReference type="KEGG" id="tut:107371705"/>
<organism evidence="16 17">
    <name type="scientific">Tetranychus urticae</name>
    <name type="common">Two-spotted spider mite</name>
    <dbReference type="NCBI Taxonomy" id="32264"/>
    <lineage>
        <taxon>Eukaryota</taxon>
        <taxon>Metazoa</taxon>
        <taxon>Ecdysozoa</taxon>
        <taxon>Arthropoda</taxon>
        <taxon>Chelicerata</taxon>
        <taxon>Arachnida</taxon>
        <taxon>Acari</taxon>
        <taxon>Acariformes</taxon>
        <taxon>Trombidiformes</taxon>
        <taxon>Prostigmata</taxon>
        <taxon>Eleutherengona</taxon>
        <taxon>Raphignathae</taxon>
        <taxon>Tetranychoidea</taxon>
        <taxon>Tetranychidae</taxon>
        <taxon>Tetranychus</taxon>
    </lineage>
</organism>
<dbReference type="OrthoDB" id="9982946at2759"/>
<evidence type="ECO:0000256" key="6">
    <source>
        <dbReference type="ARBA" id="ARBA00022490"/>
    </source>
</evidence>
<dbReference type="PANTHER" id="PTHR23078">
    <property type="entry name" value="VESICULAR-FUSION PROTEIN NSF"/>
    <property type="match status" value="1"/>
</dbReference>
<keyword evidence="13" id="KW-0931">ER-Golgi transport</keyword>
<dbReference type="SMART" id="SM01073">
    <property type="entry name" value="CDC48_N"/>
    <property type="match status" value="1"/>
</dbReference>
<comment type="similarity">
    <text evidence="2 13">Belongs to the AAA ATPase family.</text>
</comment>
<name>T1JVV7_TETUR</name>
<keyword evidence="13" id="KW-0479">Metal-binding</keyword>
<dbReference type="GO" id="GO:0035494">
    <property type="term" value="P:SNARE complex disassembly"/>
    <property type="evidence" value="ECO:0007669"/>
    <property type="project" value="InterPro"/>
</dbReference>
<gene>
    <name evidence="16" type="primary">107371705</name>
</gene>
<dbReference type="InterPro" id="IPR003593">
    <property type="entry name" value="AAA+_ATPase"/>
</dbReference>
<dbReference type="Pfam" id="PF17862">
    <property type="entry name" value="AAA_lid_3"/>
    <property type="match status" value="1"/>
</dbReference>
<sequence length="751" mass="84373">MDVRRLRVSTCPTDKHSHLNRVIINPKVFPNARHLEITNQNSRKFIFTIEPLDSFNPEEIGFNVPMRKWAELMRDSYIEVRPFNFDLRTQCIAHITLEVDFMMKNNISADIFDTDDMAIHFTQQFAEQAFTIGQPLAFKYGDKKLLQVVVSEIQVLDVSSMRGDSKESVKKVKTGLLSSNSVTVFVEAAESSIKLKGKSKPGGVQQSIINPNWDFESLGVGGLDKEFNDIFRRAFASKVIPLELVEQLGLTHVKGILLYGPPGTGKTLIARQIGQMLNARPPQIVNGPSILDKYVGESESNIRKLFADAEAEFKKVGNRSGLHIIIFDEIDAICKQRGSVAGASGVHDSVVNQLLSKMDGVDGLNNILVIGMTNRKDMIDDALLRPGRFEVQIEIGLPDSKGREQILKIHTKRMRECGRLADDVDLQELASKTKNFSGAELAGLVRAAQSFAMTRLIKPTNKVEFDPEACNKMIVCRNDFLHALENDIKPAFGTSSEKIEKFVKRGIIIWCQQIQNILAEGNLLIQKANDFKSCRVVPILLHGSSNAGKSALAAQIAKMSEFPFIKLLSPEQMVGYSETAKCSIIRKVFDDAYRSALSCIIIDDIEELMDYTPIGPRFSNLVLKALKVFIREEPPKDRFLLIICTTSHIEVLRTFDMTESFDEIIHVPDVSEADHVLQITEKLSTTDGTHVFTRQDVDYLARQLRQTSFSIGIKKLIKIYDVAKLFEPALRTQKFLEKLDKFCIDRPIHGI</sequence>
<evidence type="ECO:0000256" key="8">
    <source>
        <dbReference type="ARBA" id="ARBA00022741"/>
    </source>
</evidence>
<dbReference type="Pfam" id="PF00004">
    <property type="entry name" value="AAA"/>
    <property type="match status" value="2"/>
</dbReference>
<protein>
    <recommendedName>
        <fullName evidence="4 13">Vesicle-fusing ATPase</fullName>
        <ecNumber evidence="4 13">3.6.4.6</ecNumber>
    </recommendedName>
</protein>
<comment type="function">
    <text evidence="13">Required for vesicle-mediated transport. Catalyzes the fusion of transport vesicles within the Golgi cisternae. Is also required for transport from the endoplasmic reticulum to the Golgi stack. Seems to function as a fusion protein required for the delivery of cargo proteins to all compartments of the Golgi stack independent of vesicle origin.</text>
</comment>
<dbReference type="Gene3D" id="1.10.8.60">
    <property type="match status" value="2"/>
</dbReference>
<keyword evidence="11 13" id="KW-0653">Protein transport</keyword>
<dbReference type="EC" id="3.6.4.6" evidence="4 13"/>
<keyword evidence="9 13" id="KW-0067">ATP-binding</keyword>
<dbReference type="EnsemblMetazoa" id="tetur02g05960.1">
    <property type="protein sequence ID" value="tetur02g05960.1"/>
    <property type="gene ID" value="tetur02g05960"/>
</dbReference>
<evidence type="ECO:0000256" key="13">
    <source>
        <dbReference type="RuleBase" id="RU367045"/>
    </source>
</evidence>
<dbReference type="Proteomes" id="UP000015104">
    <property type="component" value="Unassembled WGS sequence"/>
</dbReference>
<dbReference type="GO" id="GO:0005795">
    <property type="term" value="C:Golgi stack"/>
    <property type="evidence" value="ECO:0007669"/>
    <property type="project" value="TreeGrafter"/>
</dbReference>
<dbReference type="GO" id="GO:0006891">
    <property type="term" value="P:intra-Golgi vesicle-mediated transport"/>
    <property type="evidence" value="ECO:0007669"/>
    <property type="project" value="TreeGrafter"/>
</dbReference>
<keyword evidence="10 13" id="KW-0460">Magnesium</keyword>
<comment type="catalytic activity">
    <reaction evidence="12 13">
        <text>ATP + H2O = ADP + phosphate + H(+)</text>
        <dbReference type="Rhea" id="RHEA:13065"/>
        <dbReference type="ChEBI" id="CHEBI:15377"/>
        <dbReference type="ChEBI" id="CHEBI:15378"/>
        <dbReference type="ChEBI" id="CHEBI:30616"/>
        <dbReference type="ChEBI" id="CHEBI:43474"/>
        <dbReference type="ChEBI" id="CHEBI:456216"/>
        <dbReference type="EC" id="3.6.4.6"/>
    </reaction>
</comment>
<dbReference type="FunFam" id="1.10.8.60:FF:000026">
    <property type="entry name" value="vesicle-fusing ATPase isoform X1"/>
    <property type="match status" value="1"/>
</dbReference>
<evidence type="ECO:0000256" key="1">
    <source>
        <dbReference type="ARBA" id="ARBA00004496"/>
    </source>
</evidence>
<dbReference type="SUPFAM" id="SSF50692">
    <property type="entry name" value="ADC-like"/>
    <property type="match status" value="1"/>
</dbReference>
<evidence type="ECO:0000256" key="7">
    <source>
        <dbReference type="ARBA" id="ARBA00022737"/>
    </source>
</evidence>
<comment type="subcellular location">
    <subcellularLocation>
        <location evidence="1 13">Cytoplasm</location>
    </subcellularLocation>
</comment>
<dbReference type="GO" id="GO:0005524">
    <property type="term" value="F:ATP binding"/>
    <property type="evidence" value="ECO:0007669"/>
    <property type="project" value="UniProtKB-UniRule"/>
</dbReference>
<keyword evidence="17" id="KW-1185">Reference proteome</keyword>
<dbReference type="SUPFAM" id="SSF54585">
    <property type="entry name" value="Cdc48 domain 2-like"/>
    <property type="match status" value="1"/>
</dbReference>
<evidence type="ECO:0000259" key="14">
    <source>
        <dbReference type="SMART" id="SM00382"/>
    </source>
</evidence>
<evidence type="ECO:0000313" key="17">
    <source>
        <dbReference type="Proteomes" id="UP000015104"/>
    </source>
</evidence>
<keyword evidence="7" id="KW-0677">Repeat</keyword>
<dbReference type="InterPro" id="IPR039812">
    <property type="entry name" value="Vesicle-fus_ATPase"/>
</dbReference>
<dbReference type="FunFam" id="3.40.50.300:FF:000166">
    <property type="entry name" value="vesicle-fusing ATPase isoform X1"/>
    <property type="match status" value="1"/>
</dbReference>
<evidence type="ECO:0000256" key="4">
    <source>
        <dbReference type="ARBA" id="ARBA00012674"/>
    </source>
</evidence>
<evidence type="ECO:0000256" key="10">
    <source>
        <dbReference type="ARBA" id="ARBA00022842"/>
    </source>
</evidence>
<dbReference type="OMA" id="CFDNEIA"/>
<dbReference type="InterPro" id="IPR003959">
    <property type="entry name" value="ATPase_AAA_core"/>
</dbReference>
<dbReference type="InterPro" id="IPR027417">
    <property type="entry name" value="P-loop_NTPase"/>
</dbReference>
<dbReference type="GO" id="GO:0016887">
    <property type="term" value="F:ATP hydrolysis activity"/>
    <property type="evidence" value="ECO:0007669"/>
    <property type="project" value="InterPro"/>
</dbReference>
<reference evidence="16" key="2">
    <citation type="submission" date="2015-06" db="UniProtKB">
        <authorList>
            <consortium name="EnsemblMetazoa"/>
        </authorList>
    </citation>
    <scope>IDENTIFICATION</scope>
</reference>
<evidence type="ECO:0000313" key="16">
    <source>
        <dbReference type="EnsemblMetazoa" id="tetur02g05960.1"/>
    </source>
</evidence>
<dbReference type="Gene3D" id="3.40.50.300">
    <property type="entry name" value="P-loop containing nucleotide triphosphate hydrolases"/>
    <property type="match status" value="2"/>
</dbReference>
<dbReference type="HOGENOM" id="CLU_008037_2_0_1"/>
<feature type="domain" description="CDC48 N-terminal subdomain" evidence="15">
    <location>
        <begin position="5"/>
        <end position="85"/>
    </location>
</feature>
<dbReference type="AlphaFoldDB" id="T1JVV7"/>
<dbReference type="GO" id="GO:0043001">
    <property type="term" value="P:Golgi to plasma membrane protein transport"/>
    <property type="evidence" value="ECO:0007669"/>
    <property type="project" value="TreeGrafter"/>
</dbReference>
<comment type="subunit">
    <text evidence="3">Homohexamer.</text>
</comment>
<evidence type="ECO:0000256" key="3">
    <source>
        <dbReference type="ARBA" id="ARBA00011643"/>
    </source>
</evidence>
<evidence type="ECO:0000259" key="15">
    <source>
        <dbReference type="SMART" id="SM01073"/>
    </source>
</evidence>
<reference evidence="17" key="1">
    <citation type="submission" date="2011-08" db="EMBL/GenBank/DDBJ databases">
        <authorList>
            <person name="Rombauts S."/>
        </authorList>
    </citation>
    <scope>NUCLEOTIDE SEQUENCE</scope>
    <source>
        <strain evidence="17">London</strain>
    </source>
</reference>
<dbReference type="InterPro" id="IPR041569">
    <property type="entry name" value="AAA_lid_3"/>
</dbReference>
<dbReference type="FunFam" id="3.40.50.300:FF:000187">
    <property type="entry name" value="Vesicular-fusion ATPase SEC18"/>
    <property type="match status" value="1"/>
</dbReference>
<evidence type="ECO:0000256" key="2">
    <source>
        <dbReference type="ARBA" id="ARBA00006914"/>
    </source>
</evidence>
<keyword evidence="8 13" id="KW-0547">Nucleotide-binding</keyword>
<dbReference type="SUPFAM" id="SSF52540">
    <property type="entry name" value="P-loop containing nucleoside triphosphate hydrolases"/>
    <property type="match status" value="2"/>
</dbReference>
<dbReference type="Gene3D" id="3.10.330.10">
    <property type="match status" value="1"/>
</dbReference>
<accession>T1JVV7</accession>
<dbReference type="InterPro" id="IPR003960">
    <property type="entry name" value="ATPase_AAA_CS"/>
</dbReference>
<dbReference type="InterPro" id="IPR054419">
    <property type="entry name" value="NSF_ATPase_lid"/>
</dbReference>
<dbReference type="GO" id="GO:0046872">
    <property type="term" value="F:metal ion binding"/>
    <property type="evidence" value="ECO:0007669"/>
    <property type="project" value="UniProtKB-UniRule"/>
</dbReference>
<keyword evidence="6 13" id="KW-0963">Cytoplasm</keyword>
<feature type="domain" description="AAA+ ATPase" evidence="14">
    <location>
        <begin position="535"/>
        <end position="671"/>
    </location>
</feature>
<evidence type="ECO:0000256" key="9">
    <source>
        <dbReference type="ARBA" id="ARBA00022840"/>
    </source>
</evidence>
<dbReference type="Pfam" id="PF02359">
    <property type="entry name" value="CDC48_N"/>
    <property type="match status" value="1"/>
</dbReference>
<keyword evidence="5 13" id="KW-0813">Transport</keyword>
<dbReference type="Pfam" id="PF21964">
    <property type="entry name" value="NSF_ATPase_lid"/>
    <property type="match status" value="1"/>
</dbReference>
<dbReference type="InterPro" id="IPR009010">
    <property type="entry name" value="Asp_de-COase-like_dom_sf"/>
</dbReference>
<evidence type="ECO:0000256" key="12">
    <source>
        <dbReference type="ARBA" id="ARBA00048883"/>
    </source>
</evidence>
<proteinExistence type="inferred from homology"/>
<evidence type="ECO:0000256" key="5">
    <source>
        <dbReference type="ARBA" id="ARBA00022448"/>
    </source>
</evidence>
<dbReference type="Gene3D" id="2.40.40.20">
    <property type="match status" value="1"/>
</dbReference>
<dbReference type="SMART" id="SM00382">
    <property type="entry name" value="AAA"/>
    <property type="match status" value="2"/>
</dbReference>
<dbReference type="eggNOG" id="KOG0741">
    <property type="taxonomic scope" value="Eukaryota"/>
</dbReference>
<comment type="cofactor">
    <cofactor evidence="13">
        <name>Mg(2+)</name>
        <dbReference type="ChEBI" id="CHEBI:18420"/>
    </cofactor>
    <text evidence="13">Binds 1 Mg(2+) ion per subunit.</text>
</comment>
<dbReference type="InterPro" id="IPR003338">
    <property type="entry name" value="CDC4_N-term_subdom"/>
</dbReference>
<dbReference type="InterPro" id="IPR029067">
    <property type="entry name" value="CDC48_domain_2-like_sf"/>
</dbReference>
<dbReference type="STRING" id="32264.T1JVV7"/>
<dbReference type="EMBL" id="CAEY01000797">
    <property type="status" value="NOT_ANNOTATED_CDS"/>
    <property type="molecule type" value="Genomic_DNA"/>
</dbReference>